<dbReference type="GeneID" id="83208926"/>
<keyword evidence="3" id="KW-1185">Reference proteome</keyword>
<name>A0AAD7VBD6_9FUNG</name>
<sequence>MSHPEPSTSQAHHVPPPFKSQMPKTKYSKSSNAQLVTARDQLIDIMAIQVNHQANVTRHMQAFQEEISRLWGHMIEMHDKPRRLQDIIMDFVMMVSSFIQLLLEHIKDRLGLKHMVGAHKDDVQRVALLILQDAEELLDMIKDFRMAEDNDLGYKLDMYLDNKASSDMKQFAIPPMSEKKKGKQPAKPPRAKSAKKTGSSTSSTSMLEKEKWKQPTMPPLPSNVFLECKSSKMPTNQQELKEYLRQKLEPLPAEERVMAILELPLKAIDILLSKDDNASADGGSKPENKNTQTEQDTSTTTSQEQPGNESHELGSQPSSQVMSQSASASQAAGNDHEQDPIPEDFKGE</sequence>
<feature type="compositionally biased region" description="Low complexity" evidence="1">
    <location>
        <begin position="196"/>
        <end position="205"/>
    </location>
</feature>
<feature type="compositionally biased region" description="Basic residues" evidence="1">
    <location>
        <begin position="180"/>
        <end position="195"/>
    </location>
</feature>
<dbReference type="Proteomes" id="UP001234581">
    <property type="component" value="Unassembled WGS sequence"/>
</dbReference>
<accession>A0AAD7VBD6</accession>
<organism evidence="2 3">
    <name type="scientific">Lichtheimia ornata</name>
    <dbReference type="NCBI Taxonomy" id="688661"/>
    <lineage>
        <taxon>Eukaryota</taxon>
        <taxon>Fungi</taxon>
        <taxon>Fungi incertae sedis</taxon>
        <taxon>Mucoromycota</taxon>
        <taxon>Mucoromycotina</taxon>
        <taxon>Mucoromycetes</taxon>
        <taxon>Mucorales</taxon>
        <taxon>Lichtheimiaceae</taxon>
        <taxon>Lichtheimia</taxon>
    </lineage>
</organism>
<dbReference type="EMBL" id="JARTCD010000004">
    <property type="protein sequence ID" value="KAJ8662547.1"/>
    <property type="molecule type" value="Genomic_DNA"/>
</dbReference>
<feature type="region of interest" description="Disordered" evidence="1">
    <location>
        <begin position="275"/>
        <end position="348"/>
    </location>
</feature>
<feature type="region of interest" description="Disordered" evidence="1">
    <location>
        <begin position="1"/>
        <end position="31"/>
    </location>
</feature>
<proteinExistence type="predicted"/>
<dbReference type="AlphaFoldDB" id="A0AAD7VBD6"/>
<reference evidence="2 3" key="1">
    <citation type="submission" date="2023-03" db="EMBL/GenBank/DDBJ databases">
        <title>Genome sequence of Lichtheimia ornata CBS 291.66.</title>
        <authorList>
            <person name="Mohabir J.T."/>
            <person name="Shea T.P."/>
            <person name="Kurbessoian T."/>
            <person name="Berby B."/>
            <person name="Fontaine J."/>
            <person name="Livny J."/>
            <person name="Gnirke A."/>
            <person name="Stajich J.E."/>
            <person name="Cuomo C.A."/>
        </authorList>
    </citation>
    <scope>NUCLEOTIDE SEQUENCE [LARGE SCALE GENOMIC DNA]</scope>
    <source>
        <strain evidence="2">CBS 291.66</strain>
    </source>
</reference>
<evidence type="ECO:0000256" key="1">
    <source>
        <dbReference type="SAM" id="MobiDB-lite"/>
    </source>
</evidence>
<comment type="caution">
    <text evidence="2">The sequence shown here is derived from an EMBL/GenBank/DDBJ whole genome shotgun (WGS) entry which is preliminary data.</text>
</comment>
<gene>
    <name evidence="2" type="ORF">O0I10_001508</name>
</gene>
<evidence type="ECO:0000313" key="2">
    <source>
        <dbReference type="EMBL" id="KAJ8662547.1"/>
    </source>
</evidence>
<feature type="compositionally biased region" description="Low complexity" evidence="1">
    <location>
        <begin position="315"/>
        <end position="332"/>
    </location>
</feature>
<dbReference type="RefSeq" id="XP_058347460.1">
    <property type="nucleotide sequence ID" value="XM_058481603.1"/>
</dbReference>
<feature type="compositionally biased region" description="Basic and acidic residues" evidence="1">
    <location>
        <begin position="334"/>
        <end position="348"/>
    </location>
</feature>
<evidence type="ECO:0000313" key="3">
    <source>
        <dbReference type="Proteomes" id="UP001234581"/>
    </source>
</evidence>
<protein>
    <submittedName>
        <fullName evidence="2">Uncharacterized protein</fullName>
    </submittedName>
</protein>
<feature type="compositionally biased region" description="Low complexity" evidence="1">
    <location>
        <begin position="291"/>
        <end position="305"/>
    </location>
</feature>
<feature type="region of interest" description="Disordered" evidence="1">
    <location>
        <begin position="174"/>
        <end position="226"/>
    </location>
</feature>
<feature type="compositionally biased region" description="Polar residues" evidence="1">
    <location>
        <begin position="1"/>
        <end position="11"/>
    </location>
</feature>